<reference evidence="1 2" key="1">
    <citation type="submission" date="2018-01" db="EMBL/GenBank/DDBJ databases">
        <title>Genomic Encyclopedia of Type Strains, Phase I: the one thousand microbial genomes (KMG-I) project.</title>
        <authorList>
            <person name="Goeker M."/>
        </authorList>
    </citation>
    <scope>NUCLEOTIDE SEQUENCE [LARGE SCALE GENOMIC DNA]</scope>
    <source>
        <strain evidence="1 2">DSM 17960</strain>
    </source>
</reference>
<comment type="caution">
    <text evidence="1">The sequence shown here is derived from an EMBL/GenBank/DDBJ whole genome shotgun (WGS) entry which is preliminary data.</text>
</comment>
<dbReference type="Proteomes" id="UP000237056">
    <property type="component" value="Unassembled WGS sequence"/>
</dbReference>
<dbReference type="RefSeq" id="WP_103727212.1">
    <property type="nucleotide sequence ID" value="NZ_PQNY01000058.1"/>
</dbReference>
<proteinExistence type="predicted"/>
<dbReference type="OrthoDB" id="1356127at2"/>
<evidence type="ECO:0000313" key="2">
    <source>
        <dbReference type="Proteomes" id="UP000237056"/>
    </source>
</evidence>
<name>A0A2S4N493_9FLAO</name>
<organism evidence="1 2">
    <name type="scientific">Flavobacterium croceum DSM 17960</name>
    <dbReference type="NCBI Taxonomy" id="1121886"/>
    <lineage>
        <taxon>Bacteria</taxon>
        <taxon>Pseudomonadati</taxon>
        <taxon>Bacteroidota</taxon>
        <taxon>Flavobacteriia</taxon>
        <taxon>Flavobacteriales</taxon>
        <taxon>Flavobacteriaceae</taxon>
        <taxon>Flavobacterium</taxon>
    </lineage>
</organism>
<gene>
    <name evidence="1" type="ORF">Q361_1581</name>
</gene>
<accession>A0A2S4N493</accession>
<dbReference type="AlphaFoldDB" id="A0A2S4N493"/>
<evidence type="ECO:0000313" key="1">
    <source>
        <dbReference type="EMBL" id="POS00564.1"/>
    </source>
</evidence>
<keyword evidence="2" id="KW-1185">Reference proteome</keyword>
<dbReference type="EMBL" id="PQNY01000058">
    <property type="protein sequence ID" value="POS00564.1"/>
    <property type="molecule type" value="Genomic_DNA"/>
</dbReference>
<protein>
    <submittedName>
        <fullName evidence="1">Uncharacterized protein</fullName>
    </submittedName>
</protein>
<sequence length="149" mass="17840">MTVNKIISTITENLIKYPNIKFEIANDDELNIFKENNDGFDICIQTADRENTMYFDKFHWHYDNNEEETNEMLDQLIFALAGISRIKEISRNGKAFKWTLQIQDKENIWHDNGTMGIMNFNFFSKAEIKYYQNNLLPKEKLFEDTYEEQ</sequence>